<protein>
    <submittedName>
        <fullName evidence="1">Uncharacterized protein</fullName>
    </submittedName>
</protein>
<gene>
    <name evidence="1" type="ORF">L3X38_027369</name>
</gene>
<evidence type="ECO:0000313" key="2">
    <source>
        <dbReference type="Proteomes" id="UP001054821"/>
    </source>
</evidence>
<comment type="caution">
    <text evidence="1">The sequence shown here is derived from an EMBL/GenBank/DDBJ whole genome shotgun (WGS) entry which is preliminary data.</text>
</comment>
<dbReference type="EMBL" id="JAJFAZ020000005">
    <property type="protein sequence ID" value="KAI5327973.1"/>
    <property type="molecule type" value="Genomic_DNA"/>
</dbReference>
<sequence>MSSLAKGSTSSSGWVADAEAIDSSSRSRISRTFFFNSYLEDDNLGWSINSCNLWETLRLEEVTKGRAVAEAGDGIRAGTILVGARRKVFQSRTPNQKEALEPIREFFQSSKFKLDKPRLGPHSSKEMTFRIWILENAMVLAFSPL</sequence>
<reference evidence="1 2" key="1">
    <citation type="journal article" date="2022" name="G3 (Bethesda)">
        <title>Whole-genome sequence and methylome profiling of the almond [Prunus dulcis (Mill.) D.A. Webb] cultivar 'Nonpareil'.</title>
        <authorList>
            <person name="D'Amico-Willman K.M."/>
            <person name="Ouma W.Z."/>
            <person name="Meulia T."/>
            <person name="Sideli G.M."/>
            <person name="Gradziel T.M."/>
            <person name="Fresnedo-Ramirez J."/>
        </authorList>
    </citation>
    <scope>NUCLEOTIDE SEQUENCE [LARGE SCALE GENOMIC DNA]</scope>
    <source>
        <strain evidence="1">Clone GOH B32 T37-40</strain>
    </source>
</reference>
<accession>A0AAD4VP21</accession>
<dbReference type="AlphaFoldDB" id="A0AAD4VP21"/>
<dbReference type="Proteomes" id="UP001054821">
    <property type="component" value="Chromosome 5"/>
</dbReference>
<organism evidence="1 2">
    <name type="scientific">Prunus dulcis</name>
    <name type="common">Almond</name>
    <name type="synonym">Amygdalus dulcis</name>
    <dbReference type="NCBI Taxonomy" id="3755"/>
    <lineage>
        <taxon>Eukaryota</taxon>
        <taxon>Viridiplantae</taxon>
        <taxon>Streptophyta</taxon>
        <taxon>Embryophyta</taxon>
        <taxon>Tracheophyta</taxon>
        <taxon>Spermatophyta</taxon>
        <taxon>Magnoliopsida</taxon>
        <taxon>eudicotyledons</taxon>
        <taxon>Gunneridae</taxon>
        <taxon>Pentapetalae</taxon>
        <taxon>rosids</taxon>
        <taxon>fabids</taxon>
        <taxon>Rosales</taxon>
        <taxon>Rosaceae</taxon>
        <taxon>Amygdaloideae</taxon>
        <taxon>Amygdaleae</taxon>
        <taxon>Prunus</taxon>
    </lineage>
</organism>
<proteinExistence type="predicted"/>
<evidence type="ECO:0000313" key="1">
    <source>
        <dbReference type="EMBL" id="KAI5327973.1"/>
    </source>
</evidence>
<keyword evidence="2" id="KW-1185">Reference proteome</keyword>
<name>A0AAD4VP21_PRUDU</name>